<dbReference type="GO" id="GO:0034388">
    <property type="term" value="C:Pwp2p-containing subcomplex of 90S preribosome"/>
    <property type="evidence" value="ECO:0007669"/>
    <property type="project" value="TreeGrafter"/>
</dbReference>
<dbReference type="Pfam" id="PF08640">
    <property type="entry name" value="U3_assoc_6"/>
    <property type="match status" value="1"/>
</dbReference>
<accession>A0AAV9Y1T5</accession>
<comment type="subcellular location">
    <subcellularLocation>
        <location evidence="1">Nucleus</location>
        <location evidence="1">Nucleolus</location>
    </subcellularLocation>
</comment>
<proteinExistence type="predicted"/>
<dbReference type="SUPFAM" id="SSF48452">
    <property type="entry name" value="TPR-like"/>
    <property type="match status" value="1"/>
</dbReference>
<dbReference type="GO" id="GO:0030515">
    <property type="term" value="F:snoRNA binding"/>
    <property type="evidence" value="ECO:0007669"/>
    <property type="project" value="InterPro"/>
</dbReference>
<evidence type="ECO:0000256" key="3">
    <source>
        <dbReference type="ARBA" id="ARBA00022737"/>
    </source>
</evidence>
<evidence type="ECO:0000259" key="5">
    <source>
        <dbReference type="Pfam" id="PF08640"/>
    </source>
</evidence>
<evidence type="ECO:0000256" key="4">
    <source>
        <dbReference type="ARBA" id="ARBA00023242"/>
    </source>
</evidence>
<dbReference type="EMBL" id="JAWDEY010000011">
    <property type="protein sequence ID" value="KAK6589730.1"/>
    <property type="molecule type" value="Genomic_DNA"/>
</dbReference>
<dbReference type="Proteomes" id="UP001311799">
    <property type="component" value="Unassembled WGS sequence"/>
</dbReference>
<name>A0AAV9Y1T5_9CRYT</name>
<evidence type="ECO:0000256" key="1">
    <source>
        <dbReference type="ARBA" id="ARBA00004604"/>
    </source>
</evidence>
<dbReference type="InterPro" id="IPR011990">
    <property type="entry name" value="TPR-like_helical_dom_sf"/>
</dbReference>
<dbReference type="AlphaFoldDB" id="A0AAV9Y1T5"/>
<dbReference type="Gene3D" id="1.25.40.10">
    <property type="entry name" value="Tetratricopeptide repeat domain"/>
    <property type="match status" value="1"/>
</dbReference>
<dbReference type="PANTHER" id="PTHR23271">
    <property type="entry name" value="HEPATOCELLULAR CARCINOMA-ASSOCIATED ANTIGEN 66"/>
    <property type="match status" value="1"/>
</dbReference>
<dbReference type="PANTHER" id="PTHR23271:SF1">
    <property type="entry name" value="U3 SMALL NUCLEOLAR RNA-ASSOCIATED PROTEIN 6 HOMOLOG"/>
    <property type="match status" value="1"/>
</dbReference>
<evidence type="ECO:0000313" key="7">
    <source>
        <dbReference type="Proteomes" id="UP001311799"/>
    </source>
</evidence>
<comment type="caution">
    <text evidence="6">The sequence shown here is derived from an EMBL/GenBank/DDBJ whole genome shotgun (WGS) entry which is preliminary data.</text>
</comment>
<protein>
    <recommendedName>
        <fullName evidence="5">U3 small nucleolar RNA-associated protein 6 N-terminal domain-containing protein</fullName>
    </recommendedName>
</protein>
<keyword evidence="4" id="KW-0539">Nucleus</keyword>
<sequence length="964" mass="113759">MADKVQRVLEDMVPELLDLGKRKVFTKDEIKEIIRNRRAYEYKISSRTPILKDYLEYLNYEYEIERIRHSRTRELRLKKRTIGDYSVIRLIHFIFKRALRKFPSDEKLWLQNIDFCLKSGSSKALQRNLIAALRNNPTKSIFWLLMSDRELQNGNLKEARSSILLGLRVNKESLLLWRGFVQLEINIAYKQFLSSFKSKSLSPKKLNIKDPSVVSLLPMIQFSHKKFKNNCKREAFIIYIFRQYYKLKTAILEDNCDISIIKGMNELENTILSNINEMKKSQPLFSVFSILIKIINVKDDKLNLFDLFKDEMELVMNNSDIKYILLTLLFICRLICNCTLKGTHFSENKSDIVLSENDHDIVDFGFQITDTFDFKNVKNNEMNCSLDDENSTIESEFNITTWYSQTCIENIASNEKHYFENIIELIRLDPNFWNACLLENIDINVLLNLSSKYHNVFEESVSNREVCKDTLLNIELINILKNKIKNCFTNELNLNKMREISINILNNINKLEITDDFLVLKFSLTEAFESLFYKKGTEYLMSEKKNQTIFKFDDNMDNIHTIIKTIKSYIGNIGNLKINDVNNTLFVINLTNKLFDLIKFQVEINENKVPVLFDFTGFVKCVCWLYLILTYNIDSFDHDLRIKIEETTERIINDSLGIVPSWLESRNIPNYVFNVILLHSIIHNAKINNKKLFYELFLEYLNNNEAKIDIKLDYYLLMEMLSKYDNIDSDIMLDSIKSIFCVLEKNEWIFNNDIKIISRQSKNITGISFKLVCITLMCFVYKKYISYLIYNEDNNKVTYLLNYNENVLSKLFLLWESLMKDCEDIKDKSDEFYLSIVVNYLLFLKFIDYLKLKRYLPPTFCKNSVNHIGCTSDLIRIIRRTNQLALTRKLYFGFNLGILQYISPVDPKFILFIDTFSNNIDIKTNRDDNMLNNEKETLKTISNLILSSYNIINSTFSLIQNNYS</sequence>
<keyword evidence="7" id="KW-1185">Reference proteome</keyword>
<organism evidence="6 7">
    <name type="scientific">Cryptosporidium xiaoi</name>
    <dbReference type="NCBI Taxonomy" id="659607"/>
    <lineage>
        <taxon>Eukaryota</taxon>
        <taxon>Sar</taxon>
        <taxon>Alveolata</taxon>
        <taxon>Apicomplexa</taxon>
        <taxon>Conoidasida</taxon>
        <taxon>Coccidia</taxon>
        <taxon>Eucoccidiorida</taxon>
        <taxon>Eimeriorina</taxon>
        <taxon>Cryptosporidiidae</taxon>
        <taxon>Cryptosporidium</taxon>
    </lineage>
</organism>
<keyword evidence="3" id="KW-0677">Repeat</keyword>
<dbReference type="InterPro" id="IPR055347">
    <property type="entry name" value="UTP6_N"/>
</dbReference>
<dbReference type="GO" id="GO:0000462">
    <property type="term" value="P:maturation of SSU-rRNA from tricistronic rRNA transcript (SSU-rRNA, 5.8S rRNA, LSU-rRNA)"/>
    <property type="evidence" value="ECO:0007669"/>
    <property type="project" value="InterPro"/>
</dbReference>
<keyword evidence="2" id="KW-0698">rRNA processing</keyword>
<feature type="domain" description="U3 small nucleolar RNA-associated protein 6 N-terminal" evidence="5">
    <location>
        <begin position="9"/>
        <end position="88"/>
    </location>
</feature>
<dbReference type="InterPro" id="IPR013949">
    <property type="entry name" value="Utp6"/>
</dbReference>
<evidence type="ECO:0000313" key="6">
    <source>
        <dbReference type="EMBL" id="KAK6589730.1"/>
    </source>
</evidence>
<evidence type="ECO:0000256" key="2">
    <source>
        <dbReference type="ARBA" id="ARBA00022552"/>
    </source>
</evidence>
<dbReference type="GO" id="GO:0032040">
    <property type="term" value="C:small-subunit processome"/>
    <property type="evidence" value="ECO:0007669"/>
    <property type="project" value="TreeGrafter"/>
</dbReference>
<reference evidence="6 7" key="1">
    <citation type="submission" date="2023-10" db="EMBL/GenBank/DDBJ databases">
        <title>Comparative genomics analysis reveals potential genetic determinants of host preference in Cryptosporidium xiaoi.</title>
        <authorList>
            <person name="Xiao L."/>
            <person name="Li J."/>
        </authorList>
    </citation>
    <scope>NUCLEOTIDE SEQUENCE [LARGE SCALE GENOMIC DNA]</scope>
    <source>
        <strain evidence="6 7">52996</strain>
    </source>
</reference>
<gene>
    <name evidence="6" type="ORF">RS030_169</name>
</gene>